<evidence type="ECO:0000256" key="5">
    <source>
        <dbReference type="SAM" id="Phobius"/>
    </source>
</evidence>
<evidence type="ECO:0000256" key="4">
    <source>
        <dbReference type="ARBA" id="ARBA00023136"/>
    </source>
</evidence>
<feature type="transmembrane region" description="Helical" evidence="5">
    <location>
        <begin position="386"/>
        <end position="408"/>
    </location>
</feature>
<dbReference type="EMBL" id="BAABBV010000001">
    <property type="protein sequence ID" value="GAA4155043.1"/>
    <property type="molecule type" value="Genomic_DNA"/>
</dbReference>
<dbReference type="CDD" id="cd17319">
    <property type="entry name" value="MFS_ExuT_GudP_like"/>
    <property type="match status" value="1"/>
</dbReference>
<dbReference type="PANTHER" id="PTHR11662">
    <property type="entry name" value="SOLUTE CARRIER FAMILY 17"/>
    <property type="match status" value="1"/>
</dbReference>
<evidence type="ECO:0000313" key="7">
    <source>
        <dbReference type="EMBL" id="GAA4155043.1"/>
    </source>
</evidence>
<dbReference type="SUPFAM" id="SSF103473">
    <property type="entry name" value="MFS general substrate transporter"/>
    <property type="match status" value="1"/>
</dbReference>
<gene>
    <name evidence="7" type="ORF">GCM10022286_03460</name>
</gene>
<dbReference type="PROSITE" id="PS50850">
    <property type="entry name" value="MFS"/>
    <property type="match status" value="1"/>
</dbReference>
<evidence type="ECO:0000256" key="1">
    <source>
        <dbReference type="ARBA" id="ARBA00004651"/>
    </source>
</evidence>
<dbReference type="Pfam" id="PF07690">
    <property type="entry name" value="MFS_1"/>
    <property type="match status" value="1"/>
</dbReference>
<keyword evidence="2 5" id="KW-0812">Transmembrane</keyword>
<proteinExistence type="predicted"/>
<evidence type="ECO:0000256" key="2">
    <source>
        <dbReference type="ARBA" id="ARBA00022692"/>
    </source>
</evidence>
<comment type="subcellular location">
    <subcellularLocation>
        <location evidence="1">Cell membrane</location>
        <topology evidence="1">Multi-pass membrane protein</topology>
    </subcellularLocation>
</comment>
<feature type="transmembrane region" description="Helical" evidence="5">
    <location>
        <begin position="414"/>
        <end position="434"/>
    </location>
</feature>
<dbReference type="InterPro" id="IPR020846">
    <property type="entry name" value="MFS_dom"/>
</dbReference>
<reference evidence="7" key="1">
    <citation type="journal article" date="2014" name="Int. J. Syst. Evol. Microbiol.">
        <title>Complete genome of a new Firmicutes species belonging to the dominant human colonic microbiota ('Ruminococcus bicirculans') reveals two chromosomes and a selective capacity to utilize plant glucans.</title>
        <authorList>
            <consortium name="NISC Comparative Sequencing Program"/>
            <person name="Wegmann U."/>
            <person name="Louis P."/>
            <person name="Goesmann A."/>
            <person name="Henrissat B."/>
            <person name="Duncan S.H."/>
            <person name="Flint H.J."/>
        </authorList>
    </citation>
    <scope>NUCLEOTIDE SEQUENCE</scope>
    <source>
        <strain evidence="7">JCM 17590</strain>
    </source>
</reference>
<feature type="transmembrane region" description="Helical" evidence="5">
    <location>
        <begin position="100"/>
        <end position="124"/>
    </location>
</feature>
<name>A0ABP7ZEB7_9MICO</name>
<protein>
    <submittedName>
        <fullName evidence="7">MFS transporter</fullName>
    </submittedName>
</protein>
<organism evidence="7 8">
    <name type="scientific">Gryllotalpicola daejeonensis</name>
    <dbReference type="NCBI Taxonomy" id="993087"/>
    <lineage>
        <taxon>Bacteria</taxon>
        <taxon>Bacillati</taxon>
        <taxon>Actinomycetota</taxon>
        <taxon>Actinomycetes</taxon>
        <taxon>Micrococcales</taxon>
        <taxon>Microbacteriaceae</taxon>
        <taxon>Gryllotalpicola</taxon>
    </lineage>
</organism>
<feature type="transmembrane region" description="Helical" evidence="5">
    <location>
        <begin position="328"/>
        <end position="346"/>
    </location>
</feature>
<keyword evidence="8" id="KW-1185">Reference proteome</keyword>
<comment type="caution">
    <text evidence="7">The sequence shown here is derived from an EMBL/GenBank/DDBJ whole genome shotgun (WGS) entry which is preliminary data.</text>
</comment>
<dbReference type="Gene3D" id="1.20.1250.20">
    <property type="entry name" value="MFS general substrate transporter like domains"/>
    <property type="match status" value="2"/>
</dbReference>
<feature type="transmembrane region" description="Helical" evidence="5">
    <location>
        <begin position="352"/>
        <end position="374"/>
    </location>
</feature>
<feature type="transmembrane region" description="Helical" evidence="5">
    <location>
        <begin position="66"/>
        <end position="88"/>
    </location>
</feature>
<feature type="transmembrane region" description="Helical" evidence="5">
    <location>
        <begin position="191"/>
        <end position="213"/>
    </location>
</feature>
<sequence>MTRIGTTQLSSQTTTAPAKPEATPILHRVRGKVLLLLCVMYAISYLDRTNISTAGPTIMSALHLNATQFGIAVSAFSIPYALLQVFGGNLGERFGARKSLFWIGVLWGVATIATGFSIGLLSLVGARLLLGLTEAAAFPTATSAMSRWVPADRNGFAQGVVHSASRLGNAAGPLIVGGLIIWGNSLHTVLAGWQISFLLIGLLSVVWALLWMWSYRDRPQNHPKVTKEELSEIPRELERAAQPATPWRRLMRTILPVAVVDFGYGWVLWVFLTWIPTFLTDTFHLPLSKYALFTSVVLVGGVVGDTVGGMFADFLLRRTGNLRNSRRTVLLVGLVGSLLWLVPLLFAHTLVVATVSLSLSFFFLELCNATLWAIPMDVAPEWSGTASGMMNTGFGLAGIFSPIVFGAMVDSVGWQWPFGISIGLLALSAVVATVMKPRRVLPRGVDDVAVAR</sequence>
<feature type="domain" description="Major facilitator superfamily (MFS) profile" evidence="6">
    <location>
        <begin position="33"/>
        <end position="440"/>
    </location>
</feature>
<accession>A0ABP7ZEB7</accession>
<dbReference type="PANTHER" id="PTHR11662:SF399">
    <property type="entry name" value="FI19708P1-RELATED"/>
    <property type="match status" value="1"/>
</dbReference>
<keyword evidence="4 5" id="KW-0472">Membrane</keyword>
<evidence type="ECO:0000259" key="6">
    <source>
        <dbReference type="PROSITE" id="PS50850"/>
    </source>
</evidence>
<dbReference type="InterPro" id="IPR011701">
    <property type="entry name" value="MFS"/>
</dbReference>
<feature type="transmembrane region" description="Helical" evidence="5">
    <location>
        <begin position="290"/>
        <end position="316"/>
    </location>
</feature>
<evidence type="ECO:0000313" key="8">
    <source>
        <dbReference type="Proteomes" id="UP001415169"/>
    </source>
</evidence>
<feature type="transmembrane region" description="Helical" evidence="5">
    <location>
        <begin position="29"/>
        <end position="46"/>
    </location>
</feature>
<feature type="transmembrane region" description="Helical" evidence="5">
    <location>
        <begin position="254"/>
        <end position="275"/>
    </location>
</feature>
<dbReference type="Proteomes" id="UP001415169">
    <property type="component" value="Unassembled WGS sequence"/>
</dbReference>
<reference evidence="7" key="2">
    <citation type="submission" date="2023-12" db="EMBL/GenBank/DDBJ databases">
        <authorList>
            <person name="Sun Q."/>
            <person name="Inoue M."/>
        </authorList>
    </citation>
    <scope>NUCLEOTIDE SEQUENCE</scope>
    <source>
        <strain evidence="7">JCM 17590</strain>
    </source>
</reference>
<keyword evidence="3 5" id="KW-1133">Transmembrane helix</keyword>
<dbReference type="InterPro" id="IPR050382">
    <property type="entry name" value="MFS_Na/Anion_cotransporter"/>
</dbReference>
<dbReference type="InterPro" id="IPR036259">
    <property type="entry name" value="MFS_trans_sf"/>
</dbReference>
<evidence type="ECO:0000256" key="3">
    <source>
        <dbReference type="ARBA" id="ARBA00022989"/>
    </source>
</evidence>